<keyword evidence="9" id="KW-0067">ATP-binding</keyword>
<keyword evidence="6 13" id="KW-0812">Transmembrane</keyword>
<name>A0A2U3PHU2_9MYCO</name>
<dbReference type="InterPro" id="IPR011009">
    <property type="entry name" value="Kinase-like_dom_sf"/>
</dbReference>
<evidence type="ECO:0000256" key="8">
    <source>
        <dbReference type="ARBA" id="ARBA00022777"/>
    </source>
</evidence>
<dbReference type="Proteomes" id="UP000240424">
    <property type="component" value="Unassembled WGS sequence"/>
</dbReference>
<dbReference type="SUPFAM" id="SSF56112">
    <property type="entry name" value="Protein kinase-like (PK-like)"/>
    <property type="match status" value="1"/>
</dbReference>
<keyword evidence="3" id="KW-1003">Cell membrane</keyword>
<feature type="region of interest" description="Disordered" evidence="12">
    <location>
        <begin position="356"/>
        <end position="431"/>
    </location>
</feature>
<dbReference type="EC" id="2.7.11.1" evidence="2"/>
<dbReference type="PROSITE" id="PS50011">
    <property type="entry name" value="PROTEIN_KINASE_DOM"/>
    <property type="match status" value="1"/>
</dbReference>
<feature type="compositionally biased region" description="Low complexity" evidence="12">
    <location>
        <begin position="288"/>
        <end position="312"/>
    </location>
</feature>
<dbReference type="AlphaFoldDB" id="A0A2U3PHU2"/>
<dbReference type="InterPro" id="IPR002130">
    <property type="entry name" value="Cyclophilin-type_PPIase_dom"/>
</dbReference>
<feature type="region of interest" description="Disordered" evidence="12">
    <location>
        <begin position="209"/>
        <end position="237"/>
    </location>
</feature>
<keyword evidence="8 16" id="KW-0418">Kinase</keyword>
<dbReference type="CDD" id="cd14014">
    <property type="entry name" value="STKc_PknB_like"/>
    <property type="match status" value="1"/>
</dbReference>
<dbReference type="PANTHER" id="PTHR43289">
    <property type="entry name" value="MITOGEN-ACTIVATED PROTEIN KINASE KINASE KINASE 20-RELATED"/>
    <property type="match status" value="1"/>
</dbReference>
<feature type="transmembrane region" description="Helical" evidence="13">
    <location>
        <begin position="329"/>
        <end position="352"/>
    </location>
</feature>
<dbReference type="InterPro" id="IPR008271">
    <property type="entry name" value="Ser/Thr_kinase_AS"/>
</dbReference>
<sequence length="603" mass="62945">VATDSFGHYELLESLGLSAVGQVFRAYDVATDRVVALKVLPANMAEDDEFQSRFRREARIAANLDDPHVVPIHSYGEIDGQLYVDMRLVEGRDLTGYMAEHGGRLSADRAVAVIEQVAEALDAAREEGLIHRDVKPSNILITNARDFVYLIDFGIARTAADTALTRAGHTMGTVAYMAPERIQGTTDHRADVYSLACVLYESLTGQRPFPGDSMAEQLDGHLNTPPPRPSLATPDVPPAFDEVIARGMAKDPDQRYQTAVELAEAARATLSGAHYTGPSGPLTPPGSIPTSAQPAAATSPPSPAAANSAPPAGGLAQDAPAKPSSNRRLIVGVVGGSVLALGAVIALVISLVSHSDTPAGSAQGAPSAQGPPHASHTKAPRPGAGPGNGPLPGLPAFAPPMDLGANCQYPPTQDAALKPANPPPSGKISTSPPVIRAIISTNVGDIGLELDNAKAPCTVNSFISLVRQQFFNGTQCGKLIIQADFGLLQCGGPENEGLGGPGYEFADEYPVNQYSPSDPALKQPVLFPRGTLTMAPFGGPNPNQSQFDMMYKDSVSNPDSTVFGTIDEAGLTTIDAIVKAGIVGNFEEGLPAKPVTINSVRID</sequence>
<evidence type="ECO:0000256" key="13">
    <source>
        <dbReference type="SAM" id="Phobius"/>
    </source>
</evidence>
<keyword evidence="11 13" id="KW-0472">Membrane</keyword>
<feature type="domain" description="PPIase cyclophilin-type" evidence="15">
    <location>
        <begin position="440"/>
        <end position="602"/>
    </location>
</feature>
<evidence type="ECO:0000256" key="4">
    <source>
        <dbReference type="ARBA" id="ARBA00022527"/>
    </source>
</evidence>
<dbReference type="GO" id="GO:0003755">
    <property type="term" value="F:peptidyl-prolyl cis-trans isomerase activity"/>
    <property type="evidence" value="ECO:0007669"/>
    <property type="project" value="InterPro"/>
</dbReference>
<keyword evidence="7" id="KW-0547">Nucleotide-binding</keyword>
<dbReference type="Pfam" id="PF00160">
    <property type="entry name" value="Pro_isomerase"/>
    <property type="match status" value="1"/>
</dbReference>
<organism evidence="16 17">
    <name type="scientific">Mycobacterium numidiamassiliense</name>
    <dbReference type="NCBI Taxonomy" id="1841861"/>
    <lineage>
        <taxon>Bacteria</taxon>
        <taxon>Bacillati</taxon>
        <taxon>Actinomycetota</taxon>
        <taxon>Actinomycetes</taxon>
        <taxon>Mycobacteriales</taxon>
        <taxon>Mycobacteriaceae</taxon>
        <taxon>Mycobacterium</taxon>
    </lineage>
</organism>
<dbReference type="GO" id="GO:0005524">
    <property type="term" value="F:ATP binding"/>
    <property type="evidence" value="ECO:0007669"/>
    <property type="project" value="UniProtKB-KW"/>
</dbReference>
<evidence type="ECO:0000256" key="9">
    <source>
        <dbReference type="ARBA" id="ARBA00022840"/>
    </source>
</evidence>
<dbReference type="PROSITE" id="PS00108">
    <property type="entry name" value="PROTEIN_KINASE_ST"/>
    <property type="match status" value="1"/>
</dbReference>
<dbReference type="PROSITE" id="PS50072">
    <property type="entry name" value="CSA_PPIASE_2"/>
    <property type="match status" value="1"/>
</dbReference>
<feature type="domain" description="Protein kinase" evidence="14">
    <location>
        <begin position="9"/>
        <end position="270"/>
    </location>
</feature>
<evidence type="ECO:0000256" key="1">
    <source>
        <dbReference type="ARBA" id="ARBA00004162"/>
    </source>
</evidence>
<evidence type="ECO:0000259" key="15">
    <source>
        <dbReference type="PROSITE" id="PS50072"/>
    </source>
</evidence>
<dbReference type="STRING" id="1841861.GCA_900157365_03820"/>
<comment type="subcellular location">
    <subcellularLocation>
        <location evidence="1">Cell membrane</location>
        <topology evidence="1">Single-pass membrane protein</topology>
    </subcellularLocation>
</comment>
<dbReference type="GO" id="GO:0004674">
    <property type="term" value="F:protein serine/threonine kinase activity"/>
    <property type="evidence" value="ECO:0007669"/>
    <property type="project" value="UniProtKB-KW"/>
</dbReference>
<dbReference type="SMART" id="SM00220">
    <property type="entry name" value="S_TKc"/>
    <property type="match status" value="1"/>
</dbReference>
<reference evidence="16 17" key="1">
    <citation type="submission" date="2017-01" db="EMBL/GenBank/DDBJ databases">
        <authorList>
            <consortium name="Urmite Genomes"/>
        </authorList>
    </citation>
    <scope>NUCLEOTIDE SEQUENCE [LARGE SCALE GENOMIC DNA]</scope>
    <source>
        <strain evidence="16 17">AB215</strain>
    </source>
</reference>
<evidence type="ECO:0000256" key="2">
    <source>
        <dbReference type="ARBA" id="ARBA00012513"/>
    </source>
</evidence>
<keyword evidence="4" id="KW-0723">Serine/threonine-protein kinase</keyword>
<dbReference type="FunFam" id="1.10.510.10:FF:000021">
    <property type="entry name" value="Serine/threonine protein kinase"/>
    <property type="match status" value="1"/>
</dbReference>
<keyword evidence="16" id="KW-0413">Isomerase</keyword>
<dbReference type="PANTHER" id="PTHR43289:SF6">
    <property type="entry name" value="SERINE_THREONINE-PROTEIN KINASE NEKL-3"/>
    <property type="match status" value="1"/>
</dbReference>
<accession>A0A2U3PHU2</accession>
<evidence type="ECO:0000256" key="3">
    <source>
        <dbReference type="ARBA" id="ARBA00022475"/>
    </source>
</evidence>
<dbReference type="GO" id="GO:0005886">
    <property type="term" value="C:plasma membrane"/>
    <property type="evidence" value="ECO:0007669"/>
    <property type="project" value="UniProtKB-SubCell"/>
</dbReference>
<dbReference type="Gene3D" id="2.40.100.10">
    <property type="entry name" value="Cyclophilin-like"/>
    <property type="match status" value="1"/>
</dbReference>
<dbReference type="InterPro" id="IPR000719">
    <property type="entry name" value="Prot_kinase_dom"/>
</dbReference>
<feature type="non-terminal residue" evidence="16">
    <location>
        <position position="1"/>
    </location>
</feature>
<dbReference type="InterPro" id="IPR029000">
    <property type="entry name" value="Cyclophilin-like_dom_sf"/>
</dbReference>
<gene>
    <name evidence="16" type="ORF">MNAB215_5501</name>
</gene>
<evidence type="ECO:0000259" key="14">
    <source>
        <dbReference type="PROSITE" id="PS50011"/>
    </source>
</evidence>
<protein>
    <recommendedName>
        <fullName evidence="2">non-specific serine/threonine protein kinase</fullName>
        <ecNumber evidence="2">2.7.11.1</ecNumber>
    </recommendedName>
</protein>
<dbReference type="EMBL" id="FUEZ01000004">
    <property type="protein sequence ID" value="SPM43279.1"/>
    <property type="molecule type" value="Genomic_DNA"/>
</dbReference>
<keyword evidence="5" id="KW-0808">Transferase</keyword>
<dbReference type="SUPFAM" id="SSF50891">
    <property type="entry name" value="Cyclophilin-like"/>
    <property type="match status" value="1"/>
</dbReference>
<evidence type="ECO:0000256" key="11">
    <source>
        <dbReference type="ARBA" id="ARBA00023136"/>
    </source>
</evidence>
<evidence type="ECO:0000256" key="12">
    <source>
        <dbReference type="SAM" id="MobiDB-lite"/>
    </source>
</evidence>
<keyword evidence="17" id="KW-1185">Reference proteome</keyword>
<dbReference type="Pfam" id="PF00069">
    <property type="entry name" value="Pkinase"/>
    <property type="match status" value="1"/>
</dbReference>
<dbReference type="GO" id="GO:0080090">
    <property type="term" value="P:regulation of primary metabolic process"/>
    <property type="evidence" value="ECO:0007669"/>
    <property type="project" value="UniProtKB-ARBA"/>
</dbReference>
<evidence type="ECO:0000256" key="5">
    <source>
        <dbReference type="ARBA" id="ARBA00022679"/>
    </source>
</evidence>
<evidence type="ECO:0000313" key="16">
    <source>
        <dbReference type="EMBL" id="SPM43279.1"/>
    </source>
</evidence>
<dbReference type="Gene3D" id="3.30.200.20">
    <property type="entry name" value="Phosphorylase Kinase, domain 1"/>
    <property type="match status" value="1"/>
</dbReference>
<dbReference type="Gene3D" id="1.10.510.10">
    <property type="entry name" value="Transferase(Phosphotransferase) domain 1"/>
    <property type="match status" value="1"/>
</dbReference>
<keyword evidence="10 13" id="KW-1133">Transmembrane helix</keyword>
<evidence type="ECO:0000313" key="17">
    <source>
        <dbReference type="Proteomes" id="UP000240424"/>
    </source>
</evidence>
<evidence type="ECO:0000256" key="6">
    <source>
        <dbReference type="ARBA" id="ARBA00022692"/>
    </source>
</evidence>
<proteinExistence type="predicted"/>
<feature type="compositionally biased region" description="Low complexity" evidence="12">
    <location>
        <begin position="356"/>
        <end position="374"/>
    </location>
</feature>
<evidence type="ECO:0000256" key="10">
    <source>
        <dbReference type="ARBA" id="ARBA00022989"/>
    </source>
</evidence>
<evidence type="ECO:0000256" key="7">
    <source>
        <dbReference type="ARBA" id="ARBA00022741"/>
    </source>
</evidence>
<feature type="region of interest" description="Disordered" evidence="12">
    <location>
        <begin position="272"/>
        <end position="322"/>
    </location>
</feature>